<dbReference type="Pfam" id="PF07475">
    <property type="entry name" value="Hpr_kinase_C"/>
    <property type="match status" value="1"/>
</dbReference>
<gene>
    <name evidence="2" type="ORF">VW35_13865</name>
</gene>
<dbReference type="InterPro" id="IPR027417">
    <property type="entry name" value="P-loop_NTPase"/>
</dbReference>
<dbReference type="STRING" id="361041.VW35_13865"/>
<evidence type="ECO:0000313" key="2">
    <source>
        <dbReference type="EMBL" id="KKB77750.1"/>
    </source>
</evidence>
<dbReference type="SUPFAM" id="SSF53795">
    <property type="entry name" value="PEP carboxykinase-like"/>
    <property type="match status" value="1"/>
</dbReference>
<dbReference type="PATRIC" id="fig|361041.3.peg.2160"/>
<accession>A0A0F5L687</accession>
<keyword evidence="3" id="KW-1185">Reference proteome</keyword>
<dbReference type="EMBL" id="LAJG01000024">
    <property type="protein sequence ID" value="KKB77750.1"/>
    <property type="molecule type" value="Genomic_DNA"/>
</dbReference>
<sequence>MTNRENVHATALSLDGKGVLIRGPSGSGKSLLALVLLDQFTARGRDAALVSDDRVDLAVADTGILMSAPATIAGLIELRGRGIVSKPYRDNVRLDLVVDLVHALERMPEKHDFRVEMLGQIVARCPVPAVGVIGPEHQRLLIEEALRATTIDR</sequence>
<dbReference type="RefSeq" id="WP_046143674.1">
    <property type="nucleotide sequence ID" value="NZ_LAJG01000024.1"/>
</dbReference>
<evidence type="ECO:0000259" key="1">
    <source>
        <dbReference type="Pfam" id="PF07475"/>
    </source>
</evidence>
<dbReference type="Proteomes" id="UP000033514">
    <property type="component" value="Unassembled WGS sequence"/>
</dbReference>
<reference evidence="2 3" key="1">
    <citation type="submission" date="2015-03" db="EMBL/GenBank/DDBJ databases">
        <authorList>
            <person name="Hassan Y.I."/>
            <person name="Lepp D."/>
            <person name="Zhou T."/>
        </authorList>
    </citation>
    <scope>NUCLEOTIDE SEQUENCE [LARGE SCALE GENOMIC DNA]</scope>
    <source>
        <strain evidence="2 3">GH2-10</strain>
    </source>
</reference>
<dbReference type="AlphaFoldDB" id="A0A0F5L687"/>
<dbReference type="Gene3D" id="3.40.50.300">
    <property type="entry name" value="P-loop containing nucleotide triphosphate hydrolases"/>
    <property type="match status" value="1"/>
</dbReference>
<name>A0A0F5L687_9HYPH</name>
<feature type="domain" description="HPr kinase/phosphorylase C-terminal" evidence="1">
    <location>
        <begin position="2"/>
        <end position="103"/>
    </location>
</feature>
<dbReference type="InterPro" id="IPR011104">
    <property type="entry name" value="Hpr_kin/Pase_C"/>
</dbReference>
<organism evidence="2 3">
    <name type="scientific">Devosia soli</name>
    <dbReference type="NCBI Taxonomy" id="361041"/>
    <lineage>
        <taxon>Bacteria</taxon>
        <taxon>Pseudomonadati</taxon>
        <taxon>Pseudomonadota</taxon>
        <taxon>Alphaproteobacteria</taxon>
        <taxon>Hyphomicrobiales</taxon>
        <taxon>Devosiaceae</taxon>
        <taxon>Devosia</taxon>
    </lineage>
</organism>
<dbReference type="CDD" id="cd01918">
    <property type="entry name" value="HprK_C"/>
    <property type="match status" value="1"/>
</dbReference>
<proteinExistence type="predicted"/>
<dbReference type="GO" id="GO:0006109">
    <property type="term" value="P:regulation of carbohydrate metabolic process"/>
    <property type="evidence" value="ECO:0007669"/>
    <property type="project" value="InterPro"/>
</dbReference>
<protein>
    <recommendedName>
        <fullName evidence="1">HPr kinase/phosphorylase C-terminal domain-containing protein</fullName>
    </recommendedName>
</protein>
<evidence type="ECO:0000313" key="3">
    <source>
        <dbReference type="Proteomes" id="UP000033514"/>
    </source>
</evidence>
<dbReference type="GO" id="GO:0005524">
    <property type="term" value="F:ATP binding"/>
    <property type="evidence" value="ECO:0007669"/>
    <property type="project" value="InterPro"/>
</dbReference>
<comment type="caution">
    <text evidence="2">The sequence shown here is derived from an EMBL/GenBank/DDBJ whole genome shotgun (WGS) entry which is preliminary data.</text>
</comment>
<dbReference type="GO" id="GO:0000155">
    <property type="term" value="F:phosphorelay sensor kinase activity"/>
    <property type="evidence" value="ECO:0007669"/>
    <property type="project" value="InterPro"/>
</dbReference>
<dbReference type="OrthoDB" id="8326226at2"/>